<evidence type="ECO:0008006" key="4">
    <source>
        <dbReference type="Google" id="ProtNLM"/>
    </source>
</evidence>
<keyword evidence="1" id="KW-0472">Membrane</keyword>
<proteinExistence type="predicted"/>
<dbReference type="EMBL" id="JBHUHZ010000001">
    <property type="protein sequence ID" value="MFD2160788.1"/>
    <property type="molecule type" value="Genomic_DNA"/>
</dbReference>
<accession>A0ABW4ZFI9</accession>
<sequence>MTTNSPSLYWSFAEKLAFRFAFILFSLFIVFFNNGVFPFFNVIVGEIAANIVIWLANGVLGMNYIPSIKPSGSGDTTHHYVILLFISILSLTSCLLWTLIDKKRNNYNNLFYWLSVGVRFYLGIMLIHYGLIKVIKMQFGSPDLMRLLTPYGDSSPMGLAWTFLGFSDGYNVFMGIAELLCGLLLFRRTVTIGAIIALMVSANVMAINYFFDVPVKILSTAVVIMSLFLLAPNFTRLIDLFFKGKPTCLQVLGPALIPKKWFLYGTPIVKYLFIAYCILPAVFSVLERRHSYGDGAPKLPLYGIYIVDSFKSESPIIKWDKLIIQRSTYSAIQLENDDTEYCNMSVDTVKHQLEIVFKDDLNTRHQFSYHALDSDNLDLVGTYFDQRIVVKLKRKRLELIERPFNWISEDPYNR</sequence>
<comment type="caution">
    <text evidence="2">The sequence shown here is derived from an EMBL/GenBank/DDBJ whole genome shotgun (WGS) entry which is preliminary data.</text>
</comment>
<feature type="transmembrane region" description="Helical" evidence="1">
    <location>
        <begin position="217"/>
        <end position="235"/>
    </location>
</feature>
<keyword evidence="1" id="KW-0812">Transmembrane</keyword>
<feature type="transmembrane region" description="Helical" evidence="1">
    <location>
        <begin position="159"/>
        <end position="185"/>
    </location>
</feature>
<evidence type="ECO:0000313" key="2">
    <source>
        <dbReference type="EMBL" id="MFD2160788.1"/>
    </source>
</evidence>
<dbReference type="RefSeq" id="WP_255902059.1">
    <property type="nucleotide sequence ID" value="NZ_JAFMZO010000002.1"/>
</dbReference>
<evidence type="ECO:0000313" key="3">
    <source>
        <dbReference type="Proteomes" id="UP001597387"/>
    </source>
</evidence>
<reference evidence="3" key="1">
    <citation type="journal article" date="2019" name="Int. J. Syst. Evol. Microbiol.">
        <title>The Global Catalogue of Microorganisms (GCM) 10K type strain sequencing project: providing services to taxonomists for standard genome sequencing and annotation.</title>
        <authorList>
            <consortium name="The Broad Institute Genomics Platform"/>
            <consortium name="The Broad Institute Genome Sequencing Center for Infectious Disease"/>
            <person name="Wu L."/>
            <person name="Ma J."/>
        </authorList>
    </citation>
    <scope>NUCLEOTIDE SEQUENCE [LARGE SCALE GENOMIC DNA]</scope>
    <source>
        <strain evidence="3">KCTC 42217</strain>
    </source>
</reference>
<feature type="transmembrane region" description="Helical" evidence="1">
    <location>
        <begin position="268"/>
        <end position="286"/>
    </location>
</feature>
<protein>
    <recommendedName>
        <fullName evidence="4">DoxX family protein</fullName>
    </recommendedName>
</protein>
<feature type="transmembrane region" description="Helical" evidence="1">
    <location>
        <begin position="47"/>
        <end position="65"/>
    </location>
</feature>
<keyword evidence="1" id="KW-1133">Transmembrane helix</keyword>
<name>A0ABW4ZFI9_9SPHI</name>
<keyword evidence="3" id="KW-1185">Reference proteome</keyword>
<feature type="transmembrane region" description="Helical" evidence="1">
    <location>
        <begin position="110"/>
        <end position="132"/>
    </location>
</feature>
<feature type="transmembrane region" description="Helical" evidence="1">
    <location>
        <begin position="192"/>
        <end position="211"/>
    </location>
</feature>
<evidence type="ECO:0000256" key="1">
    <source>
        <dbReference type="SAM" id="Phobius"/>
    </source>
</evidence>
<organism evidence="2 3">
    <name type="scientific">Paradesertivirga mongoliensis</name>
    <dbReference type="NCBI Taxonomy" id="2100740"/>
    <lineage>
        <taxon>Bacteria</taxon>
        <taxon>Pseudomonadati</taxon>
        <taxon>Bacteroidota</taxon>
        <taxon>Sphingobacteriia</taxon>
        <taxon>Sphingobacteriales</taxon>
        <taxon>Sphingobacteriaceae</taxon>
        <taxon>Paradesertivirga</taxon>
    </lineage>
</organism>
<feature type="transmembrane region" description="Helical" evidence="1">
    <location>
        <begin position="77"/>
        <end position="98"/>
    </location>
</feature>
<feature type="transmembrane region" description="Helical" evidence="1">
    <location>
        <begin position="20"/>
        <end position="40"/>
    </location>
</feature>
<dbReference type="Proteomes" id="UP001597387">
    <property type="component" value="Unassembled WGS sequence"/>
</dbReference>
<gene>
    <name evidence="2" type="ORF">ACFSJU_00145</name>
</gene>